<evidence type="ECO:0000313" key="2">
    <source>
        <dbReference type="Proteomes" id="UP000827986"/>
    </source>
</evidence>
<dbReference type="EMBL" id="JAHDVG010000485">
    <property type="protein sequence ID" value="KAH1169398.1"/>
    <property type="molecule type" value="Genomic_DNA"/>
</dbReference>
<comment type="caution">
    <text evidence="1">The sequence shown here is derived from an EMBL/GenBank/DDBJ whole genome shotgun (WGS) entry which is preliminary data.</text>
</comment>
<dbReference type="AlphaFoldDB" id="A0A9D3WYY9"/>
<dbReference type="Proteomes" id="UP000827986">
    <property type="component" value="Unassembled WGS sequence"/>
</dbReference>
<proteinExistence type="predicted"/>
<keyword evidence="2" id="KW-1185">Reference proteome</keyword>
<protein>
    <submittedName>
        <fullName evidence="1">Uncharacterized protein</fullName>
    </submittedName>
</protein>
<sequence length="156" mass="17137">MPHWFQALLAQPLPPHLLLSAPSKAHVHPLLCLLRSCPIAALGQCPTPRVCNSFPASHCHCPVTPTLCTAEMVWVSYRPGPDHSHFSRNVNRKQGCRREPAFTCTLIRGVRLWGTAVNRAACQAHSLNSAIFQGTEGRIAVTKSHCNNKDSSAREN</sequence>
<accession>A0A9D3WYY9</accession>
<reference evidence="1" key="1">
    <citation type="submission" date="2021-09" db="EMBL/GenBank/DDBJ databases">
        <title>The genome of Mauremys mutica provides insights into the evolution of semi-aquatic lifestyle.</title>
        <authorList>
            <person name="Gong S."/>
            <person name="Gao Y."/>
        </authorList>
    </citation>
    <scope>NUCLEOTIDE SEQUENCE</scope>
    <source>
        <strain evidence="1">MM-2020</strain>
        <tissue evidence="1">Muscle</tissue>
    </source>
</reference>
<organism evidence="1 2">
    <name type="scientific">Mauremys mutica</name>
    <name type="common">yellowpond turtle</name>
    <dbReference type="NCBI Taxonomy" id="74926"/>
    <lineage>
        <taxon>Eukaryota</taxon>
        <taxon>Metazoa</taxon>
        <taxon>Chordata</taxon>
        <taxon>Craniata</taxon>
        <taxon>Vertebrata</taxon>
        <taxon>Euteleostomi</taxon>
        <taxon>Archelosauria</taxon>
        <taxon>Testudinata</taxon>
        <taxon>Testudines</taxon>
        <taxon>Cryptodira</taxon>
        <taxon>Durocryptodira</taxon>
        <taxon>Testudinoidea</taxon>
        <taxon>Geoemydidae</taxon>
        <taxon>Geoemydinae</taxon>
        <taxon>Mauremys</taxon>
    </lineage>
</organism>
<evidence type="ECO:0000313" key="1">
    <source>
        <dbReference type="EMBL" id="KAH1169398.1"/>
    </source>
</evidence>
<name>A0A9D3WYY9_9SAUR</name>
<gene>
    <name evidence="1" type="ORF">KIL84_013988</name>
</gene>